<evidence type="ECO:0000256" key="6">
    <source>
        <dbReference type="ARBA" id="ARBA00023136"/>
    </source>
</evidence>
<dbReference type="Pfam" id="PF00324">
    <property type="entry name" value="AA_permease"/>
    <property type="match status" value="1"/>
</dbReference>
<evidence type="ECO:0000256" key="3">
    <source>
        <dbReference type="ARBA" id="ARBA00022692"/>
    </source>
</evidence>
<feature type="transmembrane region" description="Helical" evidence="7">
    <location>
        <begin position="238"/>
        <end position="256"/>
    </location>
</feature>
<feature type="transmembrane region" description="Helical" evidence="7">
    <location>
        <begin position="93"/>
        <end position="114"/>
    </location>
</feature>
<dbReference type="Proteomes" id="UP001428817">
    <property type="component" value="Unassembled WGS sequence"/>
</dbReference>
<keyword evidence="5 7" id="KW-1133">Transmembrane helix</keyword>
<keyword evidence="2" id="KW-0813">Transport</keyword>
<protein>
    <submittedName>
        <fullName evidence="9">Amino acid permease</fullName>
    </submittedName>
</protein>
<dbReference type="InterPro" id="IPR006311">
    <property type="entry name" value="TAT_signal"/>
</dbReference>
<feature type="transmembrane region" description="Helical" evidence="7">
    <location>
        <begin position="120"/>
        <end position="139"/>
    </location>
</feature>
<reference evidence="10" key="1">
    <citation type="journal article" date="2019" name="Int. J. Syst. Evol. Microbiol.">
        <title>The Global Catalogue of Microorganisms (GCM) 10K type strain sequencing project: providing services to taxonomists for standard genome sequencing and annotation.</title>
        <authorList>
            <consortium name="The Broad Institute Genomics Platform"/>
            <consortium name="The Broad Institute Genome Sequencing Center for Infectious Disease"/>
            <person name="Wu L."/>
            <person name="Ma J."/>
        </authorList>
    </citation>
    <scope>NUCLEOTIDE SEQUENCE [LARGE SCALE GENOMIC DNA]</scope>
    <source>
        <strain evidence="10">JCM 18303</strain>
    </source>
</reference>
<dbReference type="PROSITE" id="PS51318">
    <property type="entry name" value="TAT"/>
    <property type="match status" value="1"/>
</dbReference>
<accession>A0ABP9PZZ7</accession>
<evidence type="ECO:0000313" key="9">
    <source>
        <dbReference type="EMBL" id="GAA5153042.1"/>
    </source>
</evidence>
<keyword evidence="6 7" id="KW-0472">Membrane</keyword>
<dbReference type="PIRSF" id="PIRSF006060">
    <property type="entry name" value="AA_transporter"/>
    <property type="match status" value="1"/>
</dbReference>
<name>A0ABP9PZZ7_9PSEU</name>
<sequence>MSGDSDLHRSLSRRQMVMLGLGSALGTGLFLGAGSSIAIAGPAVILSYLVGGLLASAVAFALAEMVSAQPVRGTFGTVAARYLGPFAGFSVRWIYWFATVVAIGSEVVAAAIYLRFWWPAVPVWLGVLVFSALIVAVNLTNVRTFGTTEAVLAGVKVLAVLVFIVIGLLLIVFGLPGQAPTGVANWTAHGGFLPFGASAIWLVMAVVLFSYAGIELVAISAAEAREPGPAVRAAMRSMMIRLGLFYLLAVAVMLAVRPWTELSQAHGVRASPFVAMFAAAGIPAAATITNFVVLLTALSAANANLYAATRMLHSLGHDRLAPSGLSAVTAAGQPRRAALASAAGLLVAAGFAAYSPSGVFGVLISLAGFTVIAVWLISLATLLVFRRDPDRGKSSTRLRGGPVTPVLAILALLSVYATGLYVSDMRIACLVGVPFLLLVGAVYALFFRRRTARVAS</sequence>
<feature type="transmembrane region" description="Helical" evidence="7">
    <location>
        <begin position="337"/>
        <end position="354"/>
    </location>
</feature>
<proteinExistence type="predicted"/>
<comment type="subcellular location">
    <subcellularLocation>
        <location evidence="1">Membrane</location>
        <topology evidence="1">Multi-pass membrane protein</topology>
    </subcellularLocation>
</comment>
<feature type="transmembrane region" description="Helical" evidence="7">
    <location>
        <begin position="425"/>
        <end position="446"/>
    </location>
</feature>
<feature type="domain" description="Amino acid permease/ SLC12A" evidence="8">
    <location>
        <begin position="16"/>
        <end position="454"/>
    </location>
</feature>
<evidence type="ECO:0000259" key="8">
    <source>
        <dbReference type="Pfam" id="PF00324"/>
    </source>
</evidence>
<feature type="transmembrane region" description="Helical" evidence="7">
    <location>
        <begin position="397"/>
        <end position="419"/>
    </location>
</feature>
<evidence type="ECO:0000313" key="10">
    <source>
        <dbReference type="Proteomes" id="UP001428817"/>
    </source>
</evidence>
<feature type="transmembrane region" description="Helical" evidence="7">
    <location>
        <begin position="195"/>
        <end position="217"/>
    </location>
</feature>
<gene>
    <name evidence="9" type="ORF">GCM10023321_22680</name>
</gene>
<comment type="caution">
    <text evidence="9">The sequence shown here is derived from an EMBL/GenBank/DDBJ whole genome shotgun (WGS) entry which is preliminary data.</text>
</comment>
<evidence type="ECO:0000256" key="5">
    <source>
        <dbReference type="ARBA" id="ARBA00022989"/>
    </source>
</evidence>
<dbReference type="PANTHER" id="PTHR43495:SF5">
    <property type="entry name" value="GAMMA-AMINOBUTYRIC ACID PERMEASE"/>
    <property type="match status" value="1"/>
</dbReference>
<feature type="transmembrane region" description="Helical" evidence="7">
    <location>
        <begin position="360"/>
        <end position="385"/>
    </location>
</feature>
<evidence type="ECO:0000256" key="2">
    <source>
        <dbReference type="ARBA" id="ARBA00022448"/>
    </source>
</evidence>
<feature type="transmembrane region" description="Helical" evidence="7">
    <location>
        <begin position="276"/>
        <end position="301"/>
    </location>
</feature>
<dbReference type="Gene3D" id="1.20.1740.10">
    <property type="entry name" value="Amino acid/polyamine transporter I"/>
    <property type="match status" value="1"/>
</dbReference>
<keyword evidence="3 7" id="KW-0812">Transmembrane</keyword>
<organism evidence="9 10">
    <name type="scientific">Pseudonocardia eucalypti</name>
    <dbReference type="NCBI Taxonomy" id="648755"/>
    <lineage>
        <taxon>Bacteria</taxon>
        <taxon>Bacillati</taxon>
        <taxon>Actinomycetota</taxon>
        <taxon>Actinomycetes</taxon>
        <taxon>Pseudonocardiales</taxon>
        <taxon>Pseudonocardiaceae</taxon>
        <taxon>Pseudonocardia</taxon>
    </lineage>
</organism>
<evidence type="ECO:0000256" key="1">
    <source>
        <dbReference type="ARBA" id="ARBA00004141"/>
    </source>
</evidence>
<dbReference type="EMBL" id="BAABJP010000008">
    <property type="protein sequence ID" value="GAA5153042.1"/>
    <property type="molecule type" value="Genomic_DNA"/>
</dbReference>
<evidence type="ECO:0000256" key="7">
    <source>
        <dbReference type="SAM" id="Phobius"/>
    </source>
</evidence>
<feature type="transmembrane region" description="Helical" evidence="7">
    <location>
        <begin position="151"/>
        <end position="175"/>
    </location>
</feature>
<keyword evidence="10" id="KW-1185">Reference proteome</keyword>
<dbReference type="InterPro" id="IPR004841">
    <property type="entry name" value="AA-permease/SLC12A_dom"/>
</dbReference>
<feature type="transmembrane region" description="Helical" evidence="7">
    <location>
        <begin position="45"/>
        <end position="63"/>
    </location>
</feature>
<feature type="transmembrane region" description="Helical" evidence="7">
    <location>
        <begin position="16"/>
        <end position="39"/>
    </location>
</feature>
<dbReference type="RefSeq" id="WP_185061945.1">
    <property type="nucleotide sequence ID" value="NZ_BAABJP010000008.1"/>
</dbReference>
<keyword evidence="4" id="KW-0029">Amino-acid transport</keyword>
<dbReference type="PANTHER" id="PTHR43495">
    <property type="entry name" value="GABA PERMEASE"/>
    <property type="match status" value="1"/>
</dbReference>
<evidence type="ECO:0000256" key="4">
    <source>
        <dbReference type="ARBA" id="ARBA00022970"/>
    </source>
</evidence>